<evidence type="ECO:0000256" key="1">
    <source>
        <dbReference type="SAM" id="MobiDB-lite"/>
    </source>
</evidence>
<reference evidence="2 3" key="1">
    <citation type="submission" date="2019-04" db="EMBL/GenBank/DDBJ databases">
        <title>Draft genome of the big-headed turtle Platysternon megacephalum.</title>
        <authorList>
            <person name="Gong S."/>
        </authorList>
    </citation>
    <scope>NUCLEOTIDE SEQUENCE [LARGE SCALE GENOMIC DNA]</scope>
    <source>
        <strain evidence="2">DO16091913</strain>
        <tissue evidence="2">Muscle</tissue>
    </source>
</reference>
<accession>A0A4D9ET16</accession>
<evidence type="ECO:0000313" key="3">
    <source>
        <dbReference type="Proteomes" id="UP000297703"/>
    </source>
</evidence>
<comment type="caution">
    <text evidence="2">The sequence shown here is derived from an EMBL/GenBank/DDBJ whole genome shotgun (WGS) entry which is preliminary data.</text>
</comment>
<dbReference type="Proteomes" id="UP000297703">
    <property type="component" value="Unassembled WGS sequence"/>
</dbReference>
<reference evidence="2 3" key="2">
    <citation type="submission" date="2019-04" db="EMBL/GenBank/DDBJ databases">
        <title>The genome sequence of big-headed turtle.</title>
        <authorList>
            <person name="Gong S."/>
        </authorList>
    </citation>
    <scope>NUCLEOTIDE SEQUENCE [LARGE SCALE GENOMIC DNA]</scope>
    <source>
        <strain evidence="2">DO16091913</strain>
        <tissue evidence="2">Muscle</tissue>
    </source>
</reference>
<feature type="region of interest" description="Disordered" evidence="1">
    <location>
        <begin position="67"/>
        <end position="102"/>
    </location>
</feature>
<sequence>MQARSLRVYRRRICHGVNIGLLNIQCPPSIQNCTQCLGVQPCVPWSCFQDSTMLGSSQSQALLGILQNPNQPPAELSQADTAPLGQSGASAPEPHQLTPIKRVGQHWLLSKIRKRP</sequence>
<protein>
    <submittedName>
        <fullName evidence="2">Lysosomal-trafficking regulator</fullName>
    </submittedName>
</protein>
<dbReference type="AlphaFoldDB" id="A0A4D9ET16"/>
<gene>
    <name evidence="2" type="ORF">DR999_PMT07762</name>
</gene>
<organism evidence="2 3">
    <name type="scientific">Platysternon megacephalum</name>
    <name type="common">big-headed turtle</name>
    <dbReference type="NCBI Taxonomy" id="55544"/>
    <lineage>
        <taxon>Eukaryota</taxon>
        <taxon>Metazoa</taxon>
        <taxon>Chordata</taxon>
        <taxon>Craniata</taxon>
        <taxon>Vertebrata</taxon>
        <taxon>Euteleostomi</taxon>
        <taxon>Archelosauria</taxon>
        <taxon>Testudinata</taxon>
        <taxon>Testudines</taxon>
        <taxon>Cryptodira</taxon>
        <taxon>Durocryptodira</taxon>
        <taxon>Testudinoidea</taxon>
        <taxon>Platysternidae</taxon>
        <taxon>Platysternon</taxon>
    </lineage>
</organism>
<proteinExistence type="predicted"/>
<keyword evidence="3" id="KW-1185">Reference proteome</keyword>
<name>A0A4D9ET16_9SAUR</name>
<evidence type="ECO:0000313" key="2">
    <source>
        <dbReference type="EMBL" id="TFK09310.1"/>
    </source>
</evidence>
<dbReference type="EMBL" id="QXTE01000055">
    <property type="protein sequence ID" value="TFK09310.1"/>
    <property type="molecule type" value="Genomic_DNA"/>
</dbReference>